<dbReference type="SUPFAM" id="SSF46785">
    <property type="entry name" value="Winged helix' DNA-binding domain"/>
    <property type="match status" value="1"/>
</dbReference>
<feature type="domain" description="HTH arsR-type" evidence="3">
    <location>
        <begin position="270"/>
        <end position="345"/>
    </location>
</feature>
<dbReference type="InterPro" id="IPR040198">
    <property type="entry name" value="Fido_containing"/>
</dbReference>
<name>A0A811T290_9EURY</name>
<evidence type="ECO:0000259" key="4">
    <source>
        <dbReference type="PROSITE" id="PS51000"/>
    </source>
</evidence>
<evidence type="ECO:0000259" key="5">
    <source>
        <dbReference type="PROSITE" id="PS51459"/>
    </source>
</evidence>
<dbReference type="InterPro" id="IPR003812">
    <property type="entry name" value="Fido"/>
</dbReference>
<organism evidence="6 7">
    <name type="scientific">Candidatus Argoarchaeum ethanivorans</name>
    <dbReference type="NCBI Taxonomy" id="2608793"/>
    <lineage>
        <taxon>Archaea</taxon>
        <taxon>Methanobacteriati</taxon>
        <taxon>Methanobacteriota</taxon>
        <taxon>Stenosarchaea group</taxon>
        <taxon>Methanomicrobia</taxon>
        <taxon>Methanosarcinales</taxon>
        <taxon>Methanosarcinales incertae sedis</taxon>
        <taxon>GOM Arc I cluster</taxon>
        <taxon>Candidatus Argoarchaeum</taxon>
    </lineage>
</organism>
<feature type="domain" description="HTH deoR-type" evidence="4">
    <location>
        <begin position="285"/>
        <end position="340"/>
    </location>
</feature>
<dbReference type="PROSITE" id="PS51000">
    <property type="entry name" value="HTH_DEOR_2"/>
    <property type="match status" value="1"/>
</dbReference>
<dbReference type="Pfam" id="PF02661">
    <property type="entry name" value="Fic"/>
    <property type="match status" value="1"/>
</dbReference>
<dbReference type="Gene3D" id="1.10.10.10">
    <property type="entry name" value="Winged helix-like DNA-binding domain superfamily/Winged helix DNA-binding domain"/>
    <property type="match status" value="1"/>
</dbReference>
<reference evidence="6" key="1">
    <citation type="submission" date="2020-10" db="EMBL/GenBank/DDBJ databases">
        <authorList>
            <person name="Hahn C.J."/>
            <person name="Laso-Perez R."/>
            <person name="Vulcano F."/>
            <person name="Vaziourakis K.-M."/>
            <person name="Stokke R."/>
            <person name="Steen I.H."/>
            <person name="Teske A."/>
            <person name="Boetius A."/>
            <person name="Liebeke M."/>
            <person name="Amann R."/>
            <person name="Knittel K."/>
        </authorList>
    </citation>
    <scope>NUCLEOTIDE SEQUENCE</scope>
    <source>
        <strain evidence="6">Gfbio:e3339647-f889-4370-9287-4fb5cb688e4c:AG392E03_GoMArc1</strain>
    </source>
</reference>
<dbReference type="InterPro" id="IPR036390">
    <property type="entry name" value="WH_DNA-bd_sf"/>
</dbReference>
<feature type="domain" description="Fido" evidence="5">
    <location>
        <begin position="104"/>
        <end position="254"/>
    </location>
</feature>
<dbReference type="PROSITE" id="PS50987">
    <property type="entry name" value="HTH_ARSR_2"/>
    <property type="match status" value="1"/>
</dbReference>
<dbReference type="InterPro" id="IPR036388">
    <property type="entry name" value="WH-like_DNA-bd_sf"/>
</dbReference>
<dbReference type="InterPro" id="IPR001845">
    <property type="entry name" value="HTH_ArsR_DNA-bd_dom"/>
</dbReference>
<dbReference type="SUPFAM" id="SSF140931">
    <property type="entry name" value="Fic-like"/>
    <property type="match status" value="1"/>
</dbReference>
<dbReference type="InterPro" id="IPR001034">
    <property type="entry name" value="DeoR_HTH"/>
</dbReference>
<evidence type="ECO:0000256" key="1">
    <source>
        <dbReference type="ARBA" id="ARBA00023015"/>
    </source>
</evidence>
<gene>
    <name evidence="6" type="ORF">KFBDDELM_00118</name>
</gene>
<dbReference type="InterPro" id="IPR036597">
    <property type="entry name" value="Fido-like_dom_sf"/>
</dbReference>
<evidence type="ECO:0000256" key="2">
    <source>
        <dbReference type="ARBA" id="ARBA00023163"/>
    </source>
</evidence>
<dbReference type="Pfam" id="PF13412">
    <property type="entry name" value="HTH_24"/>
    <property type="match status" value="1"/>
</dbReference>
<dbReference type="GO" id="GO:0003700">
    <property type="term" value="F:DNA-binding transcription factor activity"/>
    <property type="evidence" value="ECO:0007669"/>
    <property type="project" value="InterPro"/>
</dbReference>
<comment type="caution">
    <text evidence="6">The sequence shown here is derived from an EMBL/GenBank/DDBJ whole genome shotgun (WGS) entry which is preliminary data.</text>
</comment>
<dbReference type="PROSITE" id="PS51459">
    <property type="entry name" value="FIDO"/>
    <property type="match status" value="1"/>
</dbReference>
<dbReference type="EMBL" id="CAJHIN010000004">
    <property type="protein sequence ID" value="CAD6490240.1"/>
    <property type="molecule type" value="Genomic_DNA"/>
</dbReference>
<proteinExistence type="predicted"/>
<evidence type="ECO:0000313" key="6">
    <source>
        <dbReference type="EMBL" id="CAD6490240.1"/>
    </source>
</evidence>
<protein>
    <submittedName>
        <fullName evidence="6">Fic/DOC family protein</fullName>
    </submittedName>
</protein>
<keyword evidence="1" id="KW-0805">Transcription regulation</keyword>
<dbReference type="InterPro" id="IPR011991">
    <property type="entry name" value="ArsR-like_HTH"/>
</dbReference>
<accession>A0A811T290</accession>
<dbReference type="PANTHER" id="PTHR13504:SF38">
    <property type="entry name" value="FIDO DOMAIN-CONTAINING PROTEIN"/>
    <property type="match status" value="1"/>
</dbReference>
<evidence type="ECO:0000313" key="7">
    <source>
        <dbReference type="Proteomes" id="UP000606624"/>
    </source>
</evidence>
<dbReference type="Gene3D" id="1.10.3290.10">
    <property type="entry name" value="Fido-like domain"/>
    <property type="match status" value="1"/>
</dbReference>
<dbReference type="PANTHER" id="PTHR13504">
    <property type="entry name" value="FIDO DOMAIN-CONTAINING PROTEIN DDB_G0283145"/>
    <property type="match status" value="1"/>
</dbReference>
<dbReference type="Proteomes" id="UP000606624">
    <property type="component" value="Unassembled WGS sequence"/>
</dbReference>
<dbReference type="CDD" id="cd00090">
    <property type="entry name" value="HTH_ARSR"/>
    <property type="match status" value="1"/>
</dbReference>
<sequence>MYRPNFTITNRILNHTAEISASREVVLNAPLLPKWEVKLRKEAILKMAHHSTSIEGNRLTMEEVDRLLRGEDIAAWEKDKKEVRGYVKVLEYIDKLGEKGVDTITEDIILKVHRLNTQGILSDLESGSYRNVQVAVVNGLGRVTFQPPDVSQVPTLMNDFIAWLNSKEAKELYPVLMSGIAHYELVRIHPFVDGNGRTARALATLILYLRGFDTKRFFALDDYYNEDRSRYYRALQTVDPQTVNITQWLEYFTEGVSVSMGRVKQAILDLSVDRRLKEEIGQIYLNDRQMRLLKYLQTNPRITISEIQKMFDISRDTANRDLKLLLENTLVKRVGKGRAVYYELA</sequence>
<evidence type="ECO:0000259" key="3">
    <source>
        <dbReference type="PROSITE" id="PS50987"/>
    </source>
</evidence>
<keyword evidence="2" id="KW-0804">Transcription</keyword>
<dbReference type="AlphaFoldDB" id="A0A811T290"/>